<keyword evidence="3" id="KW-1185">Reference proteome</keyword>
<organism evidence="2 3">
    <name type="scientific">Thalassococcus profundi</name>
    <dbReference type="NCBI Taxonomy" id="2282382"/>
    <lineage>
        <taxon>Bacteria</taxon>
        <taxon>Pseudomonadati</taxon>
        <taxon>Pseudomonadota</taxon>
        <taxon>Alphaproteobacteria</taxon>
        <taxon>Rhodobacterales</taxon>
        <taxon>Roseobacteraceae</taxon>
        <taxon>Thalassococcus</taxon>
    </lineage>
</organism>
<protein>
    <recommendedName>
        <fullName evidence="4">PRC-barrel domain containing protein</fullName>
    </recommendedName>
</protein>
<dbReference type="OrthoDB" id="7619970at2"/>
<comment type="caution">
    <text evidence="2">The sequence shown here is derived from an EMBL/GenBank/DDBJ whole genome shotgun (WGS) entry which is preliminary data.</text>
</comment>
<feature type="transmembrane region" description="Helical" evidence="1">
    <location>
        <begin position="31"/>
        <end position="50"/>
    </location>
</feature>
<keyword evidence="1" id="KW-0812">Transmembrane</keyword>
<proteinExistence type="predicted"/>
<evidence type="ECO:0000313" key="2">
    <source>
        <dbReference type="EMBL" id="RDD64642.1"/>
    </source>
</evidence>
<keyword evidence="1" id="KW-1133">Transmembrane helix</keyword>
<feature type="transmembrane region" description="Helical" evidence="1">
    <location>
        <begin position="56"/>
        <end position="76"/>
    </location>
</feature>
<reference evidence="2 3" key="1">
    <citation type="submission" date="2018-07" db="EMBL/GenBank/DDBJ databases">
        <title>Thalassococcus profundi sp. nov., a marine bacterium isolated from deep seawater of Okinawa Trough.</title>
        <authorList>
            <person name="Yu M."/>
        </authorList>
    </citation>
    <scope>NUCLEOTIDE SEQUENCE [LARGE SCALE GENOMIC DNA]</scope>
    <source>
        <strain evidence="2 3">WRAS1</strain>
    </source>
</reference>
<accession>A0A369TIJ5</accession>
<dbReference type="RefSeq" id="WP_114512527.1">
    <property type="nucleotide sequence ID" value="NZ_QPMK01000019.1"/>
</dbReference>
<name>A0A369TIJ5_9RHOB</name>
<keyword evidence="1" id="KW-0472">Membrane</keyword>
<dbReference type="AlphaFoldDB" id="A0A369TIJ5"/>
<evidence type="ECO:0008006" key="4">
    <source>
        <dbReference type="Google" id="ProtNLM"/>
    </source>
</evidence>
<evidence type="ECO:0000313" key="3">
    <source>
        <dbReference type="Proteomes" id="UP000253977"/>
    </source>
</evidence>
<sequence length="80" mass="9000">MDLMEIFRWTASIATILASVCVAWGRPARLVAVGFILFTLASISWVIVGMNQDKSALLAQNAFLLCVNVWGLLRWWSRDD</sequence>
<feature type="transmembrane region" description="Helical" evidence="1">
    <location>
        <begin position="6"/>
        <end position="24"/>
    </location>
</feature>
<dbReference type="EMBL" id="QPMK01000019">
    <property type="protein sequence ID" value="RDD64642.1"/>
    <property type="molecule type" value="Genomic_DNA"/>
</dbReference>
<dbReference type="Proteomes" id="UP000253977">
    <property type="component" value="Unassembled WGS sequence"/>
</dbReference>
<gene>
    <name evidence="2" type="ORF">DU478_18920</name>
</gene>
<evidence type="ECO:0000256" key="1">
    <source>
        <dbReference type="SAM" id="Phobius"/>
    </source>
</evidence>